<sequence>MLHDLVQIFGWLVAICLGVVTLLLAFNRQTGLRLIQHRAEMLPQAMLVRYGALTLLAVIGSWIGTPVFLFAVLIAFSAIGFGDAFIYRRADLPFRLHLIVGGVALFGALLALIAKS</sequence>
<feature type="transmembrane region" description="Helical" evidence="1">
    <location>
        <begin position="69"/>
        <end position="87"/>
    </location>
</feature>
<evidence type="ECO:0008006" key="4">
    <source>
        <dbReference type="Google" id="ProtNLM"/>
    </source>
</evidence>
<protein>
    <recommendedName>
        <fullName evidence="4">DoxX-like family protein</fullName>
    </recommendedName>
</protein>
<organism evidence="2 3">
    <name type="scientific">Paracoccus seriniphilus</name>
    <dbReference type="NCBI Taxonomy" id="184748"/>
    <lineage>
        <taxon>Bacteria</taxon>
        <taxon>Pseudomonadati</taxon>
        <taxon>Pseudomonadota</taxon>
        <taxon>Alphaproteobacteria</taxon>
        <taxon>Rhodobacterales</taxon>
        <taxon>Paracoccaceae</taxon>
        <taxon>Paracoccus</taxon>
    </lineage>
</organism>
<keyword evidence="1" id="KW-1133">Transmembrane helix</keyword>
<feature type="transmembrane region" description="Helical" evidence="1">
    <location>
        <begin position="94"/>
        <end position="114"/>
    </location>
</feature>
<dbReference type="Proteomes" id="UP000198307">
    <property type="component" value="Unassembled WGS sequence"/>
</dbReference>
<dbReference type="EMBL" id="FZQB01000002">
    <property type="protein sequence ID" value="SNT71718.1"/>
    <property type="molecule type" value="Genomic_DNA"/>
</dbReference>
<feature type="transmembrane region" description="Helical" evidence="1">
    <location>
        <begin position="6"/>
        <end position="26"/>
    </location>
</feature>
<evidence type="ECO:0000313" key="2">
    <source>
        <dbReference type="EMBL" id="SNT71718.1"/>
    </source>
</evidence>
<dbReference type="RefSeq" id="WP_089343069.1">
    <property type="nucleotide sequence ID" value="NZ_CP067129.1"/>
</dbReference>
<reference evidence="2 3" key="1">
    <citation type="submission" date="2017-07" db="EMBL/GenBank/DDBJ databases">
        <authorList>
            <person name="Sun Z.S."/>
            <person name="Albrecht U."/>
            <person name="Echele G."/>
            <person name="Lee C.C."/>
        </authorList>
    </citation>
    <scope>NUCLEOTIDE SEQUENCE [LARGE SCALE GENOMIC DNA]</scope>
    <source>
        <strain evidence="2 3">DSM 14827</strain>
    </source>
</reference>
<keyword evidence="3" id="KW-1185">Reference proteome</keyword>
<keyword evidence="1" id="KW-0812">Transmembrane</keyword>
<dbReference type="AlphaFoldDB" id="A0A239PNK8"/>
<accession>A0A239PNK8</accession>
<evidence type="ECO:0000256" key="1">
    <source>
        <dbReference type="SAM" id="Phobius"/>
    </source>
</evidence>
<dbReference type="OrthoDB" id="7868624at2"/>
<proteinExistence type="predicted"/>
<keyword evidence="1" id="KW-0472">Membrane</keyword>
<evidence type="ECO:0000313" key="3">
    <source>
        <dbReference type="Proteomes" id="UP000198307"/>
    </source>
</evidence>
<feature type="transmembrane region" description="Helical" evidence="1">
    <location>
        <begin position="47"/>
        <end position="63"/>
    </location>
</feature>
<name>A0A239PNK8_9RHOB</name>
<gene>
    <name evidence="2" type="ORF">SAMN05444959_102232</name>
</gene>